<organism evidence="1 2">
    <name type="scientific">Dyella nitratireducens</name>
    <dbReference type="NCBI Taxonomy" id="1849580"/>
    <lineage>
        <taxon>Bacteria</taxon>
        <taxon>Pseudomonadati</taxon>
        <taxon>Pseudomonadota</taxon>
        <taxon>Gammaproteobacteria</taxon>
        <taxon>Lysobacterales</taxon>
        <taxon>Rhodanobacteraceae</taxon>
        <taxon>Dyella</taxon>
    </lineage>
</organism>
<name>A0ABQ1GAM5_9GAMM</name>
<gene>
    <name evidence="1" type="ORF">GCM10010981_31520</name>
</gene>
<sequence>MAILLITSLPLSRELCSSRFHNTCNGTRPSLAAPGDHYQFAKSKRNLSTGAVMTHPKFPTRKHDGSFCVEVGLRIHLDDSTPDIAARIQSWFNDDWISRNKTWTRTWASGPNLATKRDEVLSYSDEFLAIPEVEEAGAELRIRLFGARTARFWKDWLVSKIAPDLKAQFPQVGELLYIRDCDSDTQGSPMN</sequence>
<proteinExistence type="predicted"/>
<evidence type="ECO:0000313" key="2">
    <source>
        <dbReference type="Proteomes" id="UP000620046"/>
    </source>
</evidence>
<comment type="caution">
    <text evidence="1">The sequence shown here is derived from an EMBL/GenBank/DDBJ whole genome shotgun (WGS) entry which is preliminary data.</text>
</comment>
<reference evidence="2" key="1">
    <citation type="journal article" date="2019" name="Int. J. Syst. Evol. Microbiol.">
        <title>The Global Catalogue of Microorganisms (GCM) 10K type strain sequencing project: providing services to taxonomists for standard genome sequencing and annotation.</title>
        <authorList>
            <consortium name="The Broad Institute Genomics Platform"/>
            <consortium name="The Broad Institute Genome Sequencing Center for Infectious Disease"/>
            <person name="Wu L."/>
            <person name="Ma J."/>
        </authorList>
    </citation>
    <scope>NUCLEOTIDE SEQUENCE [LARGE SCALE GENOMIC DNA]</scope>
    <source>
        <strain evidence="2">CGMCC 1.15439</strain>
    </source>
</reference>
<dbReference type="RefSeq" id="WP_188795304.1">
    <property type="nucleotide sequence ID" value="NZ_BMJA01000002.1"/>
</dbReference>
<dbReference type="Proteomes" id="UP000620046">
    <property type="component" value="Unassembled WGS sequence"/>
</dbReference>
<protein>
    <submittedName>
        <fullName evidence="1">Uncharacterized protein</fullName>
    </submittedName>
</protein>
<accession>A0ABQ1GAM5</accession>
<evidence type="ECO:0000313" key="1">
    <source>
        <dbReference type="EMBL" id="GGA39957.1"/>
    </source>
</evidence>
<keyword evidence="2" id="KW-1185">Reference proteome</keyword>
<dbReference type="EMBL" id="BMJA01000002">
    <property type="protein sequence ID" value="GGA39957.1"/>
    <property type="molecule type" value="Genomic_DNA"/>
</dbReference>